<protein>
    <recommendedName>
        <fullName evidence="1">D-serine dehydratase-like domain-containing protein</fullName>
    </recommendedName>
</protein>
<proteinExistence type="predicted"/>
<dbReference type="EMBL" id="STGX01000001">
    <property type="protein sequence ID" value="THV32162.1"/>
    <property type="molecule type" value="Genomic_DNA"/>
</dbReference>
<evidence type="ECO:0000259" key="1">
    <source>
        <dbReference type="SMART" id="SM01119"/>
    </source>
</evidence>
<dbReference type="Proteomes" id="UP000305792">
    <property type="component" value="Unassembled WGS sequence"/>
</dbReference>
<dbReference type="InterPro" id="IPR026956">
    <property type="entry name" value="D-ser_dehydrat-like_dom"/>
</dbReference>
<dbReference type="OrthoDB" id="9811417at2"/>
<sequence length="411" mass="42413">MLGHLDAQVIDFRCKGLPASAHGMTVAEWLGSGPHGSAPHDSGPFAADLPTPGLLLSSAAIDHNIRVMADWCAAKGLSLAPHGKAVMAPQLWRRQLAAGAVGVTVASRFQAGVAHAFGVPRVLVANEVADPLDVMRLASMAAGGTAVALFADAVAVVERYAAAFAASGGAKAPLDVLVELGIPGGRAGARSFAEAMRVAEVVSASPHLRLAGVAGYEGSVASGTDAASLDAIDAYLSDLAKLYAALDFQADRPVVTAGGSAYFDRVAAVLSPLAPEAEVVLRSGAYLTHDHGFYARMTPAARGGDGPTFKPASEGRARVLSRPEPGTVVLDGGRRDFPFDQDLPVPLGFGATGAQISDQHLTLTGVTEDLAVGDVVRLGLSHPCTTFDKWRQIPMADPATGRVVEVVWTFF</sequence>
<dbReference type="PANTHER" id="PTHR28004">
    <property type="entry name" value="ZGC:162816-RELATED"/>
    <property type="match status" value="1"/>
</dbReference>
<dbReference type="AlphaFoldDB" id="A0A4S8PRE6"/>
<name>A0A4S8PRE6_9ACTN</name>
<dbReference type="Pfam" id="PF14031">
    <property type="entry name" value="D-ser_dehydrat"/>
    <property type="match status" value="1"/>
</dbReference>
<dbReference type="Gene3D" id="2.40.37.20">
    <property type="entry name" value="D-serine dehydratase-like domain"/>
    <property type="match status" value="1"/>
</dbReference>
<dbReference type="SMART" id="SM01119">
    <property type="entry name" value="D-ser_dehydrat"/>
    <property type="match status" value="1"/>
</dbReference>
<evidence type="ECO:0000313" key="3">
    <source>
        <dbReference type="Proteomes" id="UP000305792"/>
    </source>
</evidence>
<reference evidence="2 3" key="1">
    <citation type="journal article" date="2018" name="Int. J. Syst. Evol. Microbiol.">
        <title>Glycomyces paridis sp. nov., isolated from the medicinal plant Paris polyphylla.</title>
        <authorList>
            <person name="Fang X.M."/>
            <person name="Bai J.L."/>
            <person name="Su J."/>
            <person name="Zhao L.L."/>
            <person name="Liu H.Y."/>
            <person name="Ma B.P."/>
            <person name="Zhang Y.Q."/>
            <person name="Yu L.Y."/>
        </authorList>
    </citation>
    <scope>NUCLEOTIDE SEQUENCE [LARGE SCALE GENOMIC DNA]</scope>
    <source>
        <strain evidence="2 3">CPCC 204357</strain>
    </source>
</reference>
<dbReference type="InterPro" id="IPR051466">
    <property type="entry name" value="D-amino_acid_metab_enzyme"/>
</dbReference>
<comment type="caution">
    <text evidence="2">The sequence shown here is derived from an EMBL/GenBank/DDBJ whole genome shotgun (WGS) entry which is preliminary data.</text>
</comment>
<accession>A0A4S8PRE6</accession>
<dbReference type="InterPro" id="IPR042208">
    <property type="entry name" value="D-ser_dehydrat-like_sf"/>
</dbReference>
<dbReference type="InterPro" id="IPR029066">
    <property type="entry name" value="PLP-binding_barrel"/>
</dbReference>
<dbReference type="SUPFAM" id="SSF51419">
    <property type="entry name" value="PLP-binding barrel"/>
    <property type="match status" value="1"/>
</dbReference>
<gene>
    <name evidence="2" type="ORF">E9998_01570</name>
</gene>
<evidence type="ECO:0000313" key="2">
    <source>
        <dbReference type="EMBL" id="THV32162.1"/>
    </source>
</evidence>
<dbReference type="PANTHER" id="PTHR28004:SF8">
    <property type="entry name" value="D-SERINE DEAMINASE"/>
    <property type="match status" value="1"/>
</dbReference>
<organism evidence="2 3">
    <name type="scientific">Glycomyces paridis</name>
    <dbReference type="NCBI Taxonomy" id="2126555"/>
    <lineage>
        <taxon>Bacteria</taxon>
        <taxon>Bacillati</taxon>
        <taxon>Actinomycetota</taxon>
        <taxon>Actinomycetes</taxon>
        <taxon>Glycomycetales</taxon>
        <taxon>Glycomycetaceae</taxon>
        <taxon>Glycomyces</taxon>
    </lineage>
</organism>
<keyword evidence="3" id="KW-1185">Reference proteome</keyword>
<dbReference type="RefSeq" id="WP_136527935.1">
    <property type="nucleotide sequence ID" value="NZ_STGX01000001.1"/>
</dbReference>
<feature type="domain" description="D-serine dehydratase-like" evidence="1">
    <location>
        <begin position="312"/>
        <end position="397"/>
    </location>
</feature>
<dbReference type="Gene3D" id="3.20.20.10">
    <property type="entry name" value="Alanine racemase"/>
    <property type="match status" value="1"/>
</dbReference>